<reference evidence="6" key="1">
    <citation type="submission" date="2020-09" db="EMBL/GenBank/DDBJ databases">
        <title>Hoyosella lacisalsi sp. nov., a halotolerant actinobacterium isolated from soil of Lake Gudzhirganskoe.</title>
        <authorList>
            <person name="Yang Q."/>
            <person name="Guo P.Y."/>
            <person name="Liu S.W."/>
            <person name="Li F.N."/>
            <person name="Sun C.H."/>
        </authorList>
    </citation>
    <scope>NUCLEOTIDE SEQUENCE</scope>
    <source>
        <strain evidence="6">G463</strain>
    </source>
</reference>
<keyword evidence="4" id="KW-0808">Transferase</keyword>
<name>A0A927PMD6_9ACTN</name>
<dbReference type="RefSeq" id="WP_192038861.1">
    <property type="nucleotide sequence ID" value="NZ_JACYWE010000004.1"/>
</dbReference>
<dbReference type="SUPFAM" id="SSF53448">
    <property type="entry name" value="Nucleotide-diphospho-sugar transferases"/>
    <property type="match status" value="1"/>
</dbReference>
<evidence type="ECO:0000313" key="7">
    <source>
        <dbReference type="Proteomes" id="UP000642993"/>
    </source>
</evidence>
<comment type="pathway">
    <text evidence="1">Cell wall biogenesis; cell wall polysaccharide biosynthesis.</text>
</comment>
<feature type="domain" description="Glycosyltransferase 2-like" evidence="5">
    <location>
        <begin position="4"/>
        <end position="113"/>
    </location>
</feature>
<keyword evidence="7" id="KW-1185">Reference proteome</keyword>
<dbReference type="EMBL" id="JACYWE010000004">
    <property type="protein sequence ID" value="MBD8506377.1"/>
    <property type="molecule type" value="Genomic_DNA"/>
</dbReference>
<organism evidence="6 7">
    <name type="scientific">Lolliginicoccus lacisalsi</name>
    <dbReference type="NCBI Taxonomy" id="2742202"/>
    <lineage>
        <taxon>Bacteria</taxon>
        <taxon>Bacillati</taxon>
        <taxon>Actinomycetota</taxon>
        <taxon>Actinomycetes</taxon>
        <taxon>Mycobacteriales</taxon>
        <taxon>Hoyosellaceae</taxon>
        <taxon>Lolliginicoccus</taxon>
    </lineage>
</organism>
<evidence type="ECO:0000256" key="1">
    <source>
        <dbReference type="ARBA" id="ARBA00004776"/>
    </source>
</evidence>
<evidence type="ECO:0000259" key="5">
    <source>
        <dbReference type="Pfam" id="PF00535"/>
    </source>
</evidence>
<dbReference type="InterPro" id="IPR029044">
    <property type="entry name" value="Nucleotide-diphossugar_trans"/>
</dbReference>
<evidence type="ECO:0000313" key="6">
    <source>
        <dbReference type="EMBL" id="MBD8506377.1"/>
    </source>
</evidence>
<dbReference type="CDD" id="cd00761">
    <property type="entry name" value="Glyco_tranf_GTA_type"/>
    <property type="match status" value="1"/>
</dbReference>
<protein>
    <submittedName>
        <fullName evidence="6">Glycosyltransferase family 2 protein</fullName>
    </submittedName>
</protein>
<evidence type="ECO:0000256" key="3">
    <source>
        <dbReference type="ARBA" id="ARBA00022676"/>
    </source>
</evidence>
<dbReference type="Proteomes" id="UP000642993">
    <property type="component" value="Unassembled WGS sequence"/>
</dbReference>
<accession>A0A927PMD6</accession>
<dbReference type="PANTHER" id="PTHR43179:SF12">
    <property type="entry name" value="GALACTOFURANOSYLTRANSFERASE GLFT2"/>
    <property type="match status" value="1"/>
</dbReference>
<dbReference type="Pfam" id="PF00535">
    <property type="entry name" value="Glycos_transf_2"/>
    <property type="match status" value="1"/>
</dbReference>
<comment type="similarity">
    <text evidence="2">Belongs to the glycosyltransferase 2 family.</text>
</comment>
<evidence type="ECO:0000256" key="4">
    <source>
        <dbReference type="ARBA" id="ARBA00022679"/>
    </source>
</evidence>
<keyword evidence="3" id="KW-0328">Glycosyltransferase</keyword>
<evidence type="ECO:0000256" key="2">
    <source>
        <dbReference type="ARBA" id="ARBA00006739"/>
    </source>
</evidence>
<dbReference type="GO" id="GO:0016757">
    <property type="term" value="F:glycosyltransferase activity"/>
    <property type="evidence" value="ECO:0007669"/>
    <property type="project" value="UniProtKB-KW"/>
</dbReference>
<gene>
    <name evidence="6" type="ORF">HT102_07770</name>
</gene>
<dbReference type="PANTHER" id="PTHR43179">
    <property type="entry name" value="RHAMNOSYLTRANSFERASE WBBL"/>
    <property type="match status" value="1"/>
</dbReference>
<dbReference type="InterPro" id="IPR001173">
    <property type="entry name" value="Glyco_trans_2-like"/>
</dbReference>
<proteinExistence type="inferred from homology"/>
<sequence>MNLSVVVPAFNEEDAIEPCLEALVSQRELPHEIIVVDNASTDGTAAAVSRFRERSPVPIKLVHEPAPGVAAARNRGFAEVTGEIIARIDADTRVEPEWSSAIVDFFAGKGAGFDAAVGPISKYDAPLRGLDRAGMALITRVATMRGSENTEVRRVNSLVGSNMAITPQAWRDIKDDVSLSREKWDDTDVSLLLGKAGKQIAFVPGMRAGISGRRGRTSRQAFWRYSASLPRTLRMHGRLWEARASWITVWIMRTMYLLVWVPNRAYDPETERYSWSRLRTGSEHRAHPGGDAAR</sequence>
<dbReference type="AlphaFoldDB" id="A0A927PMD6"/>
<dbReference type="Gene3D" id="3.90.550.10">
    <property type="entry name" value="Spore Coat Polysaccharide Biosynthesis Protein SpsA, Chain A"/>
    <property type="match status" value="1"/>
</dbReference>
<comment type="caution">
    <text evidence="6">The sequence shown here is derived from an EMBL/GenBank/DDBJ whole genome shotgun (WGS) entry which is preliminary data.</text>
</comment>